<dbReference type="Pfam" id="PF21517">
    <property type="entry name" value="HTH_Tnp_Tc3_2_like"/>
    <property type="match status" value="1"/>
</dbReference>
<dbReference type="Gene3D" id="1.10.10.60">
    <property type="entry name" value="Homeodomain-like"/>
    <property type="match status" value="1"/>
</dbReference>
<organism evidence="2 3">
    <name type="scientific">Heterorhabditis bacteriophora</name>
    <name type="common">Entomopathogenic nematode worm</name>
    <dbReference type="NCBI Taxonomy" id="37862"/>
    <lineage>
        <taxon>Eukaryota</taxon>
        <taxon>Metazoa</taxon>
        <taxon>Ecdysozoa</taxon>
        <taxon>Nematoda</taxon>
        <taxon>Chromadorea</taxon>
        <taxon>Rhabditida</taxon>
        <taxon>Rhabditina</taxon>
        <taxon>Rhabditomorpha</taxon>
        <taxon>Strongyloidea</taxon>
        <taxon>Heterorhabditidae</taxon>
        <taxon>Heterorhabditis</taxon>
    </lineage>
</organism>
<keyword evidence="2" id="KW-1185">Reference proteome</keyword>
<reference evidence="3" key="1">
    <citation type="submission" date="2016-11" db="UniProtKB">
        <authorList>
            <consortium name="WormBaseParasite"/>
        </authorList>
    </citation>
    <scope>IDENTIFICATION</scope>
</reference>
<sequence>MSCASTLSLHERGQIKVLSTTAYTVKRSADVVKRSRKPIMNFLCHQEKYGTKNSSGRPSKLNDLEKREILRTASSSTISINEICTTCGSDNSESTVWRMLDKCPNIVRSRMKCPQLTQAYNGERLC</sequence>
<feature type="domain" description="Transposable element Tc3 transposase-like DNA-binding HTH" evidence="1">
    <location>
        <begin position="65"/>
        <end position="102"/>
    </location>
</feature>
<dbReference type="AlphaFoldDB" id="A0A1I7WZF0"/>
<evidence type="ECO:0000259" key="1">
    <source>
        <dbReference type="Pfam" id="PF21517"/>
    </source>
</evidence>
<dbReference type="InterPro" id="IPR048703">
    <property type="entry name" value="Tnp_Tc3-like_HTH"/>
</dbReference>
<dbReference type="Gene3D" id="1.10.10.10">
    <property type="entry name" value="Winged helix-like DNA-binding domain superfamily/Winged helix DNA-binding domain"/>
    <property type="match status" value="1"/>
</dbReference>
<protein>
    <submittedName>
        <fullName evidence="3">HTH_Tnp_Tc3_2 domain-containing protein</fullName>
    </submittedName>
</protein>
<dbReference type="InterPro" id="IPR036388">
    <property type="entry name" value="WH-like_DNA-bd_sf"/>
</dbReference>
<dbReference type="Proteomes" id="UP000095283">
    <property type="component" value="Unplaced"/>
</dbReference>
<dbReference type="WBParaSite" id="Hba_10560">
    <property type="protein sequence ID" value="Hba_10560"/>
    <property type="gene ID" value="Hba_10560"/>
</dbReference>
<accession>A0A1I7WZF0</accession>
<name>A0A1I7WZF0_HETBA</name>
<proteinExistence type="predicted"/>
<evidence type="ECO:0000313" key="2">
    <source>
        <dbReference type="Proteomes" id="UP000095283"/>
    </source>
</evidence>
<evidence type="ECO:0000313" key="3">
    <source>
        <dbReference type="WBParaSite" id="Hba_10560"/>
    </source>
</evidence>